<dbReference type="Gene3D" id="2.50.20.10">
    <property type="entry name" value="Lipoprotein localisation LolA/LolB/LppX"/>
    <property type="match status" value="2"/>
</dbReference>
<organism evidence="2 3">
    <name type="scientific">Halorientalis persicus</name>
    <dbReference type="NCBI Taxonomy" id="1367881"/>
    <lineage>
        <taxon>Archaea</taxon>
        <taxon>Methanobacteriati</taxon>
        <taxon>Methanobacteriota</taxon>
        <taxon>Stenosarchaea group</taxon>
        <taxon>Halobacteria</taxon>
        <taxon>Halobacteriales</taxon>
        <taxon>Haloarculaceae</taxon>
        <taxon>Halorientalis</taxon>
    </lineage>
</organism>
<dbReference type="AlphaFoldDB" id="A0A1H8KJD8"/>
<dbReference type="InterPro" id="IPR052944">
    <property type="entry name" value="Sporulation_related"/>
</dbReference>
<dbReference type="PANTHER" id="PTHR37507">
    <property type="entry name" value="SPORULATION PROTEIN YDCC"/>
    <property type="match status" value="1"/>
</dbReference>
<dbReference type="OrthoDB" id="137725at2157"/>
<dbReference type="EMBL" id="FOCX01000006">
    <property type="protein sequence ID" value="SEN93004.1"/>
    <property type="molecule type" value="Genomic_DNA"/>
</dbReference>
<dbReference type="InterPro" id="IPR029046">
    <property type="entry name" value="LolA/LolB/LppX"/>
</dbReference>
<proteinExistence type="predicted"/>
<keyword evidence="2" id="KW-0449">Lipoprotein</keyword>
<keyword evidence="3" id="KW-1185">Reference proteome</keyword>
<dbReference type="SUPFAM" id="SSF89392">
    <property type="entry name" value="Prokaryotic lipoproteins and lipoprotein localization factors"/>
    <property type="match status" value="2"/>
</dbReference>
<reference evidence="3" key="1">
    <citation type="submission" date="2016-10" db="EMBL/GenBank/DDBJ databases">
        <authorList>
            <person name="Varghese N."/>
            <person name="Submissions S."/>
        </authorList>
    </citation>
    <scope>NUCLEOTIDE SEQUENCE [LARGE SCALE GENOMIC DNA]</scope>
    <source>
        <strain evidence="3">IBRC-M 10043</strain>
    </source>
</reference>
<gene>
    <name evidence="2" type="ORF">SAMN05216388_100681</name>
</gene>
<accession>A0A1H8KJD8</accession>
<evidence type="ECO:0000256" key="1">
    <source>
        <dbReference type="SAM" id="MobiDB-lite"/>
    </source>
</evidence>
<dbReference type="Proteomes" id="UP000198775">
    <property type="component" value="Unassembled WGS sequence"/>
</dbReference>
<dbReference type="RefSeq" id="WP_092659067.1">
    <property type="nucleotide sequence ID" value="NZ_FOCX01000006.1"/>
</dbReference>
<name>A0A1H8KJD8_9EURY</name>
<evidence type="ECO:0000313" key="2">
    <source>
        <dbReference type="EMBL" id="SEN93004.1"/>
    </source>
</evidence>
<evidence type="ECO:0000313" key="3">
    <source>
        <dbReference type="Proteomes" id="UP000198775"/>
    </source>
</evidence>
<feature type="region of interest" description="Disordered" evidence="1">
    <location>
        <begin position="385"/>
        <end position="426"/>
    </location>
</feature>
<feature type="region of interest" description="Disordered" evidence="1">
    <location>
        <begin position="140"/>
        <end position="185"/>
    </location>
</feature>
<protein>
    <submittedName>
        <fullName evidence="2">Outer membrane lipoprotein-sorting protein</fullName>
    </submittedName>
</protein>
<sequence length="665" mass="71303">MPFDKPSTTTVAVIVGVLAVAAGVGAVGLLTTGSEASPPVGHNASERYAELDGVTATVETTIERGGESNRTVRDVAMRPSAGQVRLKPTGDAATNDTVVVANGSTKWSYDPDTRLVSRTDAGAFSDRLQTRGERIERLFNRAVGSDGTDSSPSDRTPGVSPLPAVPHAPDTPEAPATNRSDGQFAVTYDGTGTVAGREVHVLHVRPREGAETNVTQTLWIDTEWFAPLKYRTEWVDDGESVTTTVEYRDVTFEPGLSQARFEYEPPETAAVVTPDLGVNAADRIRSIDGLTATLHRRITGVGSLASNGTADEPVETVQRVQAVPGTGKQRVQVLESYTNESESTDLRVTNGSVSWQYNRATNNVTRLRVTNAGQQYERIEQLFARLNRDRPTSDDGDTTGPSPGLSPMPGTGPIGGSGLTTPQLPAGQFGISLERAAQVDGRTTYVLQIEPESEGNQSRLQNYTQTLWIDAATFFPVKQYTAFGTDEDRFSVTVTYRNLSFTDGFEPGTFTFEPPADANVTETNPLGESYDSPEETVENASFPAAEPTVPPGFEFTSGQTTETEVTELLILSYRNETSRLFVTASVTNESALPENLTAANGTEPNGTGDDARDGERIQVGNRTVRYSAGLSKSVSWSCGEVEYSVGGSFVSKPLLIEVAESMPCP</sequence>
<dbReference type="PANTHER" id="PTHR37507:SF2">
    <property type="entry name" value="SPORULATION PROTEIN YDCC"/>
    <property type="match status" value="1"/>
</dbReference>